<comment type="caution">
    <text evidence="3">The sequence shown here is derived from an EMBL/GenBank/DDBJ whole genome shotgun (WGS) entry which is preliminary data.</text>
</comment>
<dbReference type="SUPFAM" id="SSF81383">
    <property type="entry name" value="F-box domain"/>
    <property type="match status" value="1"/>
</dbReference>
<dbReference type="EMBL" id="ASHM01013408">
    <property type="protein sequence ID" value="PNX95377.1"/>
    <property type="molecule type" value="Genomic_DNA"/>
</dbReference>
<dbReference type="InterPro" id="IPR036047">
    <property type="entry name" value="F-box-like_dom_sf"/>
</dbReference>
<dbReference type="OrthoDB" id="612216at2759"/>
<dbReference type="InterPro" id="IPR032675">
    <property type="entry name" value="LRR_dom_sf"/>
</dbReference>
<reference evidence="3 4" key="2">
    <citation type="journal article" date="2017" name="Front. Plant Sci.">
        <title>Gene Classification and Mining of Molecular Markers Useful in Red Clover (Trifolium pratense) Breeding.</title>
        <authorList>
            <person name="Istvanek J."/>
            <person name="Dluhosova J."/>
            <person name="Dluhos P."/>
            <person name="Patkova L."/>
            <person name="Nedelnik J."/>
            <person name="Repkova J."/>
        </authorList>
    </citation>
    <scope>NUCLEOTIDE SEQUENCE [LARGE SCALE GENOMIC DNA]</scope>
    <source>
        <strain evidence="4">cv. Tatra</strain>
        <tissue evidence="3">Young leaves</tissue>
    </source>
</reference>
<gene>
    <name evidence="3" type="ORF">L195_g018568</name>
</gene>
<dbReference type="STRING" id="57577.A0A2K3MX61"/>
<dbReference type="Gene3D" id="3.80.10.10">
    <property type="entry name" value="Ribonuclease Inhibitor"/>
    <property type="match status" value="1"/>
</dbReference>
<evidence type="ECO:0000256" key="1">
    <source>
        <dbReference type="SAM" id="MobiDB-lite"/>
    </source>
</evidence>
<dbReference type="PANTHER" id="PTHR34223:SF51">
    <property type="entry name" value="OS06G0556300 PROTEIN"/>
    <property type="match status" value="1"/>
</dbReference>
<feature type="region of interest" description="Disordered" evidence="1">
    <location>
        <begin position="1"/>
        <end position="34"/>
    </location>
</feature>
<organism evidence="3 4">
    <name type="scientific">Trifolium pratense</name>
    <name type="common">Red clover</name>
    <dbReference type="NCBI Taxonomy" id="57577"/>
    <lineage>
        <taxon>Eukaryota</taxon>
        <taxon>Viridiplantae</taxon>
        <taxon>Streptophyta</taxon>
        <taxon>Embryophyta</taxon>
        <taxon>Tracheophyta</taxon>
        <taxon>Spermatophyta</taxon>
        <taxon>Magnoliopsida</taxon>
        <taxon>eudicotyledons</taxon>
        <taxon>Gunneridae</taxon>
        <taxon>Pentapetalae</taxon>
        <taxon>rosids</taxon>
        <taxon>fabids</taxon>
        <taxon>Fabales</taxon>
        <taxon>Fabaceae</taxon>
        <taxon>Papilionoideae</taxon>
        <taxon>50 kb inversion clade</taxon>
        <taxon>NPAAA clade</taxon>
        <taxon>Hologalegina</taxon>
        <taxon>IRL clade</taxon>
        <taxon>Trifolieae</taxon>
        <taxon>Trifolium</taxon>
    </lineage>
</organism>
<dbReference type="SUPFAM" id="SSF52047">
    <property type="entry name" value="RNI-like"/>
    <property type="match status" value="1"/>
</dbReference>
<dbReference type="Pfam" id="PF00646">
    <property type="entry name" value="F-box"/>
    <property type="match status" value="1"/>
</dbReference>
<sequence>MVVRQKSDFPDSGRILKRSKPLMSDSALQDKDTNDAVEGKDKFEDMPNCVVLHTLSFMETKDAVRTCVLSKRWRNLWTGIPCLNFNSKSFSRLVDFRRFVVCVLSRRDSSAVKVLNYSRTGVDYATDQNLFNKVIDYVTSHGVEEIRVNLRAKGRGSPPVDIPLSLFNCVSLKKLLLKDCHPSKATWILPFEPPKHLLHLKQFTLDPTAPGHPYSFAGLANIFGFATLTTLNLCRLTLSFTGYETLNPFENCLNLKNLLLREIRFMLEPVPEDFVISAPQLNNLTLMCCRFFKCNLVIAAPKLISFNYLYAAPGAMFEFNIPSVHNFTINICEPQNKLGAPHQKPGEKTKHGLIKMFREGPEAELSFSTAVVSCGAVIMPKKKCPSCCRCQWKALNLRVGSTYKVFVNKLDQITAYFRHCSQHGEYDVLSI</sequence>
<proteinExistence type="predicted"/>
<dbReference type="AlphaFoldDB" id="A0A2K3MX61"/>
<dbReference type="CDD" id="cd22160">
    <property type="entry name" value="F-box_AtFBL13-like"/>
    <property type="match status" value="1"/>
</dbReference>
<dbReference type="Gramene" id="Tp57577_TGAC_v2_mRNA6822">
    <property type="protein sequence ID" value="Tp57577_TGAC_v2_mRNA6822"/>
    <property type="gene ID" value="Tp57577_TGAC_v2_gene6588"/>
</dbReference>
<evidence type="ECO:0000313" key="3">
    <source>
        <dbReference type="EMBL" id="PNX95377.1"/>
    </source>
</evidence>
<evidence type="ECO:0000259" key="2">
    <source>
        <dbReference type="Pfam" id="PF00646"/>
    </source>
</evidence>
<dbReference type="InterPro" id="IPR001810">
    <property type="entry name" value="F-box_dom"/>
</dbReference>
<dbReference type="Proteomes" id="UP000236291">
    <property type="component" value="Unassembled WGS sequence"/>
</dbReference>
<protein>
    <submittedName>
        <fullName evidence="3">F-box/LRR-repeat protein</fullName>
    </submittedName>
</protein>
<dbReference type="InterPro" id="IPR053781">
    <property type="entry name" value="F-box_AtFBL13-like"/>
</dbReference>
<dbReference type="InterPro" id="IPR053197">
    <property type="entry name" value="F-box_SCFL_complex_component"/>
</dbReference>
<name>A0A2K3MX61_TRIPR</name>
<evidence type="ECO:0000313" key="4">
    <source>
        <dbReference type="Proteomes" id="UP000236291"/>
    </source>
</evidence>
<accession>A0A2K3MX61</accession>
<feature type="domain" description="F-box" evidence="2">
    <location>
        <begin position="43"/>
        <end position="79"/>
    </location>
</feature>
<dbReference type="PANTHER" id="PTHR34223">
    <property type="entry name" value="OS11G0201299 PROTEIN"/>
    <property type="match status" value="1"/>
</dbReference>
<reference evidence="3 4" key="1">
    <citation type="journal article" date="2014" name="Am. J. Bot.">
        <title>Genome assembly and annotation for red clover (Trifolium pratense; Fabaceae).</title>
        <authorList>
            <person name="Istvanek J."/>
            <person name="Jaros M."/>
            <person name="Krenek A."/>
            <person name="Repkova J."/>
        </authorList>
    </citation>
    <scope>NUCLEOTIDE SEQUENCE [LARGE SCALE GENOMIC DNA]</scope>
    <source>
        <strain evidence="4">cv. Tatra</strain>
        <tissue evidence="3">Young leaves</tissue>
    </source>
</reference>
<feature type="compositionally biased region" description="Basic and acidic residues" evidence="1">
    <location>
        <begin position="1"/>
        <end position="11"/>
    </location>
</feature>